<accession>A0A6A3IJS1</accession>
<sequence>MRLLMISASLPPVWARICSSFRVACFISSSLASIASGNRLPACVSKNLSLVTSKSYVRSTDGPL</sequence>
<dbReference type="Proteomes" id="UP000486351">
    <property type="component" value="Unassembled WGS sequence"/>
</dbReference>
<organism evidence="3 18">
    <name type="scientific">Phytophthora fragariae</name>
    <dbReference type="NCBI Taxonomy" id="53985"/>
    <lineage>
        <taxon>Eukaryota</taxon>
        <taxon>Sar</taxon>
        <taxon>Stramenopiles</taxon>
        <taxon>Oomycota</taxon>
        <taxon>Peronosporomycetes</taxon>
        <taxon>Peronosporales</taxon>
        <taxon>Peronosporaceae</taxon>
        <taxon>Phytophthora</taxon>
    </lineage>
</organism>
<dbReference type="EMBL" id="QXFX01002346">
    <property type="protein sequence ID" value="KAE9077957.1"/>
    <property type="molecule type" value="Genomic_DNA"/>
</dbReference>
<evidence type="ECO:0000313" key="10">
    <source>
        <dbReference type="EMBL" id="KAE9282871.1"/>
    </source>
</evidence>
<keyword evidence="13" id="KW-1185">Reference proteome</keyword>
<evidence type="ECO:0000313" key="19">
    <source>
        <dbReference type="Proteomes" id="UP000476176"/>
    </source>
</evidence>
<evidence type="ECO:0000313" key="20">
    <source>
        <dbReference type="Proteomes" id="UP000486351"/>
    </source>
</evidence>
<dbReference type="EMBL" id="QXGA01002315">
    <property type="protein sequence ID" value="KAE9099918.1"/>
    <property type="molecule type" value="Genomic_DNA"/>
</dbReference>
<proteinExistence type="predicted"/>
<reference evidence="18 19" key="1">
    <citation type="submission" date="2018-09" db="EMBL/GenBank/DDBJ databases">
        <title>Genomic investigation of the strawberry pathogen Phytophthora fragariae indicates pathogenicity is determined by transcriptional variation in three key races.</title>
        <authorList>
            <person name="Adams T.M."/>
            <person name="Armitage A.D."/>
            <person name="Sobczyk M.K."/>
            <person name="Bates H.J."/>
            <person name="Dunwell J.M."/>
            <person name="Nellist C.F."/>
            <person name="Harrison R.J."/>
        </authorList>
    </citation>
    <scope>NUCLEOTIDE SEQUENCE [LARGE SCALE GENOMIC DNA]</scope>
    <source>
        <strain evidence="10 14">A4</strain>
        <strain evidence="7 15">BC-1</strain>
        <strain evidence="9 19">BC-23</strain>
        <strain evidence="8 13">NOV-27</strain>
        <strain evidence="6 16">NOV-5</strain>
        <strain evidence="5 17">NOV-71</strain>
        <strain evidence="11 20">NOV-77</strain>
        <strain evidence="2 12">NOV-9</strain>
        <strain evidence="4 21">ONT-3</strain>
        <strain evidence="3 18">SCRP245</strain>
    </source>
</reference>
<evidence type="ECO:0000313" key="14">
    <source>
        <dbReference type="Proteomes" id="UP000437068"/>
    </source>
</evidence>
<dbReference type="EMBL" id="QXGC01000634">
    <property type="protein sequence ID" value="KAE9226810.1"/>
    <property type="molecule type" value="Genomic_DNA"/>
</dbReference>
<evidence type="ECO:0000313" key="6">
    <source>
        <dbReference type="EMBL" id="KAE9099918.1"/>
    </source>
</evidence>
<dbReference type="EMBL" id="QXGD01002280">
    <property type="protein sequence ID" value="KAE9190849.1"/>
    <property type="molecule type" value="Genomic_DNA"/>
</dbReference>
<feature type="chain" id="PRO_5036164380" description="RxLR effector protein" evidence="1">
    <location>
        <begin position="16"/>
        <end position="64"/>
    </location>
</feature>
<dbReference type="EMBL" id="QXFY01003503">
    <property type="protein sequence ID" value="KAE9284550.1"/>
    <property type="molecule type" value="Genomic_DNA"/>
</dbReference>
<dbReference type="Proteomes" id="UP000476176">
    <property type="component" value="Unassembled WGS sequence"/>
</dbReference>
<evidence type="ECO:0000313" key="13">
    <source>
        <dbReference type="Proteomes" id="UP000433483"/>
    </source>
</evidence>
<evidence type="ECO:0000313" key="3">
    <source>
        <dbReference type="EMBL" id="KAE8980344.1"/>
    </source>
</evidence>
<evidence type="ECO:0000313" key="5">
    <source>
        <dbReference type="EMBL" id="KAE9078443.1"/>
    </source>
</evidence>
<dbReference type="Proteomes" id="UP000441208">
    <property type="component" value="Unassembled WGS sequence"/>
</dbReference>
<evidence type="ECO:0000313" key="12">
    <source>
        <dbReference type="Proteomes" id="UP000429523"/>
    </source>
</evidence>
<comment type="caution">
    <text evidence="3">The sequence shown here is derived from an EMBL/GenBank/DDBJ whole genome shotgun (WGS) entry which is preliminary data.</text>
</comment>
<dbReference type="Proteomes" id="UP000440732">
    <property type="component" value="Unassembled WGS sequence"/>
</dbReference>
<dbReference type="EMBL" id="QXFZ01002308">
    <property type="protein sequence ID" value="KAE9078443.1"/>
    <property type="molecule type" value="Genomic_DNA"/>
</dbReference>
<evidence type="ECO:0000313" key="17">
    <source>
        <dbReference type="Proteomes" id="UP000441208"/>
    </source>
</evidence>
<evidence type="ECO:0000313" key="4">
    <source>
        <dbReference type="EMBL" id="KAE9077957.1"/>
    </source>
</evidence>
<dbReference type="Proteomes" id="UP000437068">
    <property type="component" value="Unassembled WGS sequence"/>
</dbReference>
<protein>
    <recommendedName>
        <fullName evidence="22">RxLR effector protein</fullName>
    </recommendedName>
</protein>
<dbReference type="Proteomes" id="UP000488956">
    <property type="component" value="Unassembled WGS sequence"/>
</dbReference>
<evidence type="ECO:0000313" key="16">
    <source>
        <dbReference type="Proteomes" id="UP000440732"/>
    </source>
</evidence>
<evidence type="ECO:0000313" key="7">
    <source>
        <dbReference type="EMBL" id="KAE9190849.1"/>
    </source>
</evidence>
<evidence type="ECO:0000313" key="18">
    <source>
        <dbReference type="Proteomes" id="UP000460718"/>
    </source>
</evidence>
<evidence type="ECO:0000313" key="9">
    <source>
        <dbReference type="EMBL" id="KAE9226810.1"/>
    </source>
</evidence>
<gene>
    <name evidence="10" type="ORF">PF001_g23104</name>
    <name evidence="7" type="ORF">PF002_g24652</name>
    <name evidence="9" type="ORF">PF004_g11538</name>
    <name evidence="8" type="ORF">PF005_g12330</name>
    <name evidence="6" type="ORF">PF006_g23020</name>
    <name evidence="5" type="ORF">PF007_g23859</name>
    <name evidence="11" type="ORF">PF008_g27132</name>
    <name evidence="2" type="ORF">PF009_g24469</name>
    <name evidence="4" type="ORF">PF010_g23309</name>
    <name evidence="3" type="ORF">PF011_g22475</name>
</gene>
<feature type="signal peptide" evidence="1">
    <location>
        <begin position="1"/>
        <end position="15"/>
    </location>
</feature>
<evidence type="ECO:0000313" key="2">
    <source>
        <dbReference type="EMBL" id="KAE8925322.1"/>
    </source>
</evidence>
<dbReference type="EMBL" id="QXGE01002324">
    <property type="protein sequence ID" value="KAE9282871.1"/>
    <property type="molecule type" value="Genomic_DNA"/>
</dbReference>
<evidence type="ECO:0000313" key="15">
    <source>
        <dbReference type="Proteomes" id="UP000440367"/>
    </source>
</evidence>
<dbReference type="EMBL" id="QXFW01002261">
    <property type="protein sequence ID" value="KAE8980344.1"/>
    <property type="molecule type" value="Genomic_DNA"/>
</dbReference>
<dbReference type="Proteomes" id="UP000429523">
    <property type="component" value="Unassembled WGS sequence"/>
</dbReference>
<dbReference type="AlphaFoldDB" id="A0A6A3IJS1"/>
<dbReference type="EMBL" id="QXGF01002293">
    <property type="protein sequence ID" value="KAE8925322.1"/>
    <property type="molecule type" value="Genomic_DNA"/>
</dbReference>
<evidence type="ECO:0000313" key="11">
    <source>
        <dbReference type="EMBL" id="KAE9284550.1"/>
    </source>
</evidence>
<keyword evidence="1" id="KW-0732">Signal</keyword>
<evidence type="ECO:0000313" key="21">
    <source>
        <dbReference type="Proteomes" id="UP000488956"/>
    </source>
</evidence>
<name>A0A6A3IJS1_9STRA</name>
<dbReference type="Proteomes" id="UP000440367">
    <property type="component" value="Unassembled WGS sequence"/>
</dbReference>
<evidence type="ECO:0000256" key="1">
    <source>
        <dbReference type="SAM" id="SignalP"/>
    </source>
</evidence>
<dbReference type="Proteomes" id="UP000460718">
    <property type="component" value="Unassembled WGS sequence"/>
</dbReference>
<evidence type="ECO:0000313" key="8">
    <source>
        <dbReference type="EMBL" id="KAE9208119.1"/>
    </source>
</evidence>
<dbReference type="Proteomes" id="UP000433483">
    <property type="component" value="Unassembled WGS sequence"/>
</dbReference>
<dbReference type="EMBL" id="QXGB01000650">
    <property type="protein sequence ID" value="KAE9208119.1"/>
    <property type="molecule type" value="Genomic_DNA"/>
</dbReference>
<evidence type="ECO:0008006" key="22">
    <source>
        <dbReference type="Google" id="ProtNLM"/>
    </source>
</evidence>